<dbReference type="PROSITE" id="PS00178">
    <property type="entry name" value="AA_TRNA_LIGASE_I"/>
    <property type="match status" value="1"/>
</dbReference>
<feature type="domain" description="Methionyl/Leucyl tRNA synthetase" evidence="12">
    <location>
        <begin position="339"/>
        <end position="423"/>
    </location>
</feature>
<dbReference type="Proteomes" id="UP000192356">
    <property type="component" value="Unassembled WGS sequence"/>
</dbReference>
<evidence type="ECO:0000256" key="8">
    <source>
        <dbReference type="ARBA" id="ARBA00023146"/>
    </source>
</evidence>
<evidence type="ECO:0000313" key="15">
    <source>
        <dbReference type="Proteomes" id="UP000192356"/>
    </source>
</evidence>
<dbReference type="GO" id="GO:0017101">
    <property type="term" value="C:aminoacyl-tRNA synthetase multienzyme complex"/>
    <property type="evidence" value="ECO:0007669"/>
    <property type="project" value="TreeGrafter"/>
</dbReference>
<keyword evidence="6 11" id="KW-0067">ATP-binding</keyword>
<evidence type="ECO:0000256" key="6">
    <source>
        <dbReference type="ARBA" id="ARBA00022840"/>
    </source>
</evidence>
<sequence length="580" mass="67154">MKNKSNKEIKKFITAALPYVNNQPHLGNIIGSLLSADVYARYCRKRGYDTVFISGTDEYGTATEMEAIKQKCMPFDIVKKNRQVHMNVYSAFDLSFDYFGHTHCEEHRNLVQQFFLKIINYFKQEEVSQFYCETCEQFLADRYVEGLCVCGSISNGDQCDNCGRCHITTEIKNATCKICKSSAKIKTTTHLFLELGRLKDKIKNQDTTRWSESAKFIFNEWIEKDLHSRCMTRDLKYKWGVPVPVQGFEDKVFYVWFDAPIGYLTFLKQVKDLTWLDGSDFVQFMGKDNVPFHSIMFPAMLSALKESLTDDSLVSENKSLVEMVKNLNIKESFFKNVKLNYQPVINSTGYLTFNGKKFSKSKSIGVFGSDILEKDVGDISKWRFYLLKRRPETKDADFNVDEFLTLVETDLVACLGNFVNRTLKFLSKKKIVISEVLKELDLSLDEYKDELLFVESIKETYNEYLEVMEQISIRRGFEVLFKLCKIGNKYLQDLQVNKEKMILGYSLGYSLVVLVGHCLVPFLPKQALEIFEQAQVENSEFPATFEIIKLSRELKNISPIFSHFTKEQKETLLSFKPVSD</sequence>
<dbReference type="InterPro" id="IPR001412">
    <property type="entry name" value="aa-tRNA-synth_I_CS"/>
</dbReference>
<comment type="similarity">
    <text evidence="2 11">Belongs to the class-I aminoacyl-tRNA synthetase family.</text>
</comment>
<dbReference type="SUPFAM" id="SSF52374">
    <property type="entry name" value="Nucleotidylyl transferase"/>
    <property type="match status" value="1"/>
</dbReference>
<dbReference type="InterPro" id="IPR014729">
    <property type="entry name" value="Rossmann-like_a/b/a_fold"/>
</dbReference>
<evidence type="ECO:0000259" key="12">
    <source>
        <dbReference type="Pfam" id="PF09334"/>
    </source>
</evidence>
<dbReference type="InterPro" id="IPR041872">
    <property type="entry name" value="Anticodon_Met"/>
</dbReference>
<evidence type="ECO:0000256" key="2">
    <source>
        <dbReference type="ARBA" id="ARBA00005594"/>
    </source>
</evidence>
<dbReference type="Gene3D" id="3.40.50.620">
    <property type="entry name" value="HUPs"/>
    <property type="match status" value="1"/>
</dbReference>
<evidence type="ECO:0000313" key="14">
    <source>
        <dbReference type="EMBL" id="ORD97356.1"/>
    </source>
</evidence>
<dbReference type="CDD" id="cd00814">
    <property type="entry name" value="MetRS_core"/>
    <property type="match status" value="1"/>
</dbReference>
<dbReference type="GO" id="GO:0004825">
    <property type="term" value="F:methionine-tRNA ligase activity"/>
    <property type="evidence" value="ECO:0007669"/>
    <property type="project" value="UniProtKB-EC"/>
</dbReference>
<evidence type="ECO:0000256" key="9">
    <source>
        <dbReference type="ARBA" id="ARBA00030904"/>
    </source>
</evidence>
<dbReference type="GO" id="GO:0006431">
    <property type="term" value="P:methionyl-tRNA aminoacylation"/>
    <property type="evidence" value="ECO:0007669"/>
    <property type="project" value="InterPro"/>
</dbReference>
<dbReference type="AlphaFoldDB" id="A0A1X0QC51"/>
<gene>
    <name evidence="14" type="primary">SYMC</name>
    <name evidence="14" type="ORF">HERIO_777</name>
</gene>
<feature type="domain" description="Methionyl/Leucyl tRNA synthetase" evidence="12">
    <location>
        <begin position="12"/>
        <end position="310"/>
    </location>
</feature>
<accession>A0A1X0QC51</accession>
<evidence type="ECO:0000259" key="13">
    <source>
        <dbReference type="Pfam" id="PF19303"/>
    </source>
</evidence>
<keyword evidence="8 11" id="KW-0030">Aminoacyl-tRNA synthetase</keyword>
<dbReference type="InterPro" id="IPR015413">
    <property type="entry name" value="Methionyl/Leucyl_tRNA_Synth"/>
</dbReference>
<comment type="caution">
    <text evidence="14">The sequence shown here is derived from an EMBL/GenBank/DDBJ whole genome shotgun (WGS) entry which is preliminary data.</text>
</comment>
<keyword evidence="5 11" id="KW-0547">Nucleotide-binding</keyword>
<evidence type="ECO:0000256" key="4">
    <source>
        <dbReference type="ARBA" id="ARBA00022598"/>
    </source>
</evidence>
<comment type="subcellular location">
    <subcellularLocation>
        <location evidence="1">Cytoplasm</location>
    </subcellularLocation>
</comment>
<proteinExistence type="inferred from homology"/>
<evidence type="ECO:0000256" key="10">
    <source>
        <dbReference type="ARBA" id="ARBA00047364"/>
    </source>
</evidence>
<dbReference type="EMBL" id="LVKB01000026">
    <property type="protein sequence ID" value="ORD97356.1"/>
    <property type="molecule type" value="Genomic_DNA"/>
</dbReference>
<keyword evidence="7 11" id="KW-0648">Protein biosynthesis</keyword>
<dbReference type="GO" id="GO:0005829">
    <property type="term" value="C:cytosol"/>
    <property type="evidence" value="ECO:0007669"/>
    <property type="project" value="TreeGrafter"/>
</dbReference>
<dbReference type="PANTHER" id="PTHR45765">
    <property type="entry name" value="METHIONINE--TRNA LIGASE"/>
    <property type="match status" value="1"/>
</dbReference>
<reference evidence="14 15" key="1">
    <citation type="journal article" date="2017" name="Environ. Microbiol.">
        <title>Decay of the glycolytic pathway and adaptation to intranuclear parasitism within Enterocytozoonidae microsporidia.</title>
        <authorList>
            <person name="Wiredu Boakye D."/>
            <person name="Jaroenlak P."/>
            <person name="Prachumwat A."/>
            <person name="Williams T.A."/>
            <person name="Bateman K.S."/>
            <person name="Itsathitphaisarn O."/>
            <person name="Sritunyalucksana K."/>
            <person name="Paszkiewicz K.H."/>
            <person name="Moore K.A."/>
            <person name="Stentiford G.D."/>
            <person name="Williams B.A."/>
        </authorList>
    </citation>
    <scope>NUCLEOTIDE SEQUENCE [LARGE SCALE GENOMIC DNA]</scope>
    <source>
        <strain evidence="14 15">GB1</strain>
    </source>
</reference>
<protein>
    <recommendedName>
        <fullName evidence="3">methionine--tRNA ligase</fullName>
        <ecNumber evidence="3">6.1.1.10</ecNumber>
    </recommendedName>
    <alternativeName>
        <fullName evidence="9">Methionyl-tRNA synthetase</fullName>
    </alternativeName>
</protein>
<name>A0A1X0QC51_9MICR</name>
<dbReference type="GO" id="GO:0005524">
    <property type="term" value="F:ATP binding"/>
    <property type="evidence" value="ECO:0007669"/>
    <property type="project" value="UniProtKB-KW"/>
</dbReference>
<keyword evidence="4 11" id="KW-0436">Ligase</keyword>
<comment type="catalytic activity">
    <reaction evidence="10">
        <text>tRNA(Met) + L-methionine + ATP = L-methionyl-tRNA(Met) + AMP + diphosphate</text>
        <dbReference type="Rhea" id="RHEA:13481"/>
        <dbReference type="Rhea" id="RHEA-COMP:9667"/>
        <dbReference type="Rhea" id="RHEA-COMP:9698"/>
        <dbReference type="ChEBI" id="CHEBI:30616"/>
        <dbReference type="ChEBI" id="CHEBI:33019"/>
        <dbReference type="ChEBI" id="CHEBI:57844"/>
        <dbReference type="ChEBI" id="CHEBI:78442"/>
        <dbReference type="ChEBI" id="CHEBI:78530"/>
        <dbReference type="ChEBI" id="CHEBI:456215"/>
        <dbReference type="EC" id="6.1.1.10"/>
    </reaction>
</comment>
<evidence type="ECO:0000256" key="11">
    <source>
        <dbReference type="RuleBase" id="RU363039"/>
    </source>
</evidence>
<dbReference type="Gene3D" id="1.10.730.10">
    <property type="entry name" value="Isoleucyl-tRNA Synthetase, Domain 1"/>
    <property type="match status" value="1"/>
</dbReference>
<dbReference type="PANTHER" id="PTHR45765:SF1">
    <property type="entry name" value="METHIONINE--TRNA LIGASE, CYTOPLASMIC"/>
    <property type="match status" value="1"/>
</dbReference>
<dbReference type="Pfam" id="PF09334">
    <property type="entry name" value="tRNA-synt_1g"/>
    <property type="match status" value="2"/>
</dbReference>
<organism evidence="14 15">
    <name type="scientific">Hepatospora eriocheir</name>
    <dbReference type="NCBI Taxonomy" id="1081669"/>
    <lineage>
        <taxon>Eukaryota</taxon>
        <taxon>Fungi</taxon>
        <taxon>Fungi incertae sedis</taxon>
        <taxon>Microsporidia</taxon>
        <taxon>Hepatosporidae</taxon>
        <taxon>Hepatospora</taxon>
    </lineage>
</organism>
<dbReference type="SUPFAM" id="SSF47323">
    <property type="entry name" value="Anticodon-binding domain of a subclass of class I aminoacyl-tRNA synthetases"/>
    <property type="match status" value="1"/>
</dbReference>
<dbReference type="InterPro" id="IPR029038">
    <property type="entry name" value="MetRS_Zn"/>
</dbReference>
<dbReference type="InterPro" id="IPR009080">
    <property type="entry name" value="tRNAsynth_Ia_anticodon-bd"/>
</dbReference>
<dbReference type="InterPro" id="IPR033911">
    <property type="entry name" value="MetRS_core"/>
</dbReference>
<keyword evidence="15" id="KW-1185">Reference proteome</keyword>
<dbReference type="VEuPathDB" id="MicrosporidiaDB:HERIO_777"/>
<evidence type="ECO:0000256" key="3">
    <source>
        <dbReference type="ARBA" id="ARBA00012838"/>
    </source>
</evidence>
<dbReference type="Gene3D" id="2.20.28.20">
    <property type="entry name" value="Methionyl-tRNA synthetase, Zn-domain"/>
    <property type="match status" value="1"/>
</dbReference>
<evidence type="ECO:0000256" key="7">
    <source>
        <dbReference type="ARBA" id="ARBA00022917"/>
    </source>
</evidence>
<dbReference type="VEuPathDB" id="MicrosporidiaDB:A0H76_1625"/>
<dbReference type="EC" id="6.1.1.10" evidence="3"/>
<evidence type="ECO:0000256" key="5">
    <source>
        <dbReference type="ARBA" id="ARBA00022741"/>
    </source>
</evidence>
<dbReference type="Pfam" id="PF19303">
    <property type="entry name" value="Anticodon_3"/>
    <property type="match status" value="1"/>
</dbReference>
<dbReference type="PRINTS" id="PR01041">
    <property type="entry name" value="TRNASYNTHMET"/>
</dbReference>
<feature type="domain" description="Methionyl-tRNA synthetase anticodon-binding" evidence="13">
    <location>
        <begin position="450"/>
        <end position="546"/>
    </location>
</feature>
<dbReference type="OrthoDB" id="5844513at2759"/>
<dbReference type="InterPro" id="IPR023458">
    <property type="entry name" value="Met-tRNA_ligase_1"/>
</dbReference>
<evidence type="ECO:0000256" key="1">
    <source>
        <dbReference type="ARBA" id="ARBA00004496"/>
    </source>
</evidence>